<dbReference type="Proteomes" id="UP000309594">
    <property type="component" value="Unassembled WGS sequence"/>
</dbReference>
<comment type="caution">
    <text evidence="1">The sequence shown here is derived from an EMBL/GenBank/DDBJ whole genome shotgun (WGS) entry which is preliminary data.</text>
</comment>
<accession>A0A4U1G8Q1</accession>
<evidence type="ECO:0000313" key="1">
    <source>
        <dbReference type="EMBL" id="TKC60287.1"/>
    </source>
</evidence>
<proteinExistence type="predicted"/>
<organism evidence="1 2">
    <name type="scientific">Pedobacter hiemivivus</name>
    <dbReference type="NCBI Taxonomy" id="2530454"/>
    <lineage>
        <taxon>Bacteria</taxon>
        <taxon>Pseudomonadati</taxon>
        <taxon>Bacteroidota</taxon>
        <taxon>Sphingobacteriia</taxon>
        <taxon>Sphingobacteriales</taxon>
        <taxon>Sphingobacteriaceae</taxon>
        <taxon>Pedobacter</taxon>
    </lineage>
</organism>
<sequence length="111" mass="12571">MEQEKYFISVGEPWDFNSVDGENIINGIIIKILSATCIIFKANYLLDFEGVSGDIFVLYPRYAEKNFIELKNGVESVAINGNLLIGDFDENENEEILREKSKFVLAGTIRT</sequence>
<dbReference type="RefSeq" id="WP_136880824.1">
    <property type="nucleotide sequence ID" value="NZ_SWDX01000005.1"/>
</dbReference>
<evidence type="ECO:0000313" key="2">
    <source>
        <dbReference type="Proteomes" id="UP000309594"/>
    </source>
</evidence>
<gene>
    <name evidence="1" type="ORF">FBD94_15390</name>
</gene>
<protein>
    <submittedName>
        <fullName evidence="1">Uncharacterized protein</fullName>
    </submittedName>
</protein>
<dbReference type="EMBL" id="SWDX01000005">
    <property type="protein sequence ID" value="TKC60287.1"/>
    <property type="molecule type" value="Genomic_DNA"/>
</dbReference>
<reference evidence="1 2" key="1">
    <citation type="submission" date="2019-04" db="EMBL/GenBank/DDBJ databases">
        <title>Pedobacter sp. RP-1-16 sp. nov., isolated from Arctic soil.</title>
        <authorList>
            <person name="Dahal R.H."/>
            <person name="Kim D.-U."/>
        </authorList>
    </citation>
    <scope>NUCLEOTIDE SEQUENCE [LARGE SCALE GENOMIC DNA]</scope>
    <source>
        <strain evidence="1 2">RP-1-16</strain>
    </source>
</reference>
<dbReference type="AlphaFoldDB" id="A0A4U1G8Q1"/>
<name>A0A4U1G8Q1_9SPHI</name>